<reference evidence="7" key="2">
    <citation type="journal article" date="2023" name="IMA Fungus">
        <title>Comparative genomic study of the Penicillium genus elucidates a diverse pangenome and 15 lateral gene transfer events.</title>
        <authorList>
            <person name="Petersen C."/>
            <person name="Sorensen T."/>
            <person name="Nielsen M.R."/>
            <person name="Sondergaard T.E."/>
            <person name="Sorensen J.L."/>
            <person name="Fitzpatrick D.A."/>
            <person name="Frisvad J.C."/>
            <person name="Nielsen K.L."/>
        </authorList>
    </citation>
    <scope>NUCLEOTIDE SEQUENCE</scope>
    <source>
        <strain evidence="7">IBT 30761</strain>
    </source>
</reference>
<dbReference type="PROSITE" id="PS00463">
    <property type="entry name" value="ZN2_CY6_FUNGAL_1"/>
    <property type="match status" value="1"/>
</dbReference>
<comment type="caution">
    <text evidence="7">The sequence shown here is derived from an EMBL/GenBank/DDBJ whole genome shotgun (WGS) entry which is preliminary data.</text>
</comment>
<dbReference type="RefSeq" id="XP_056472300.1">
    <property type="nucleotide sequence ID" value="XM_056621494.1"/>
</dbReference>
<dbReference type="InterPro" id="IPR036864">
    <property type="entry name" value="Zn2-C6_fun-type_DNA-bd_sf"/>
</dbReference>
<keyword evidence="2" id="KW-0238">DNA-binding</keyword>
<evidence type="ECO:0000256" key="3">
    <source>
        <dbReference type="ARBA" id="ARBA00023163"/>
    </source>
</evidence>
<keyword evidence="4" id="KW-0539">Nucleus</keyword>
<evidence type="ECO:0000256" key="4">
    <source>
        <dbReference type="ARBA" id="ARBA00023242"/>
    </source>
</evidence>
<evidence type="ECO:0000256" key="5">
    <source>
        <dbReference type="SAM" id="MobiDB-lite"/>
    </source>
</evidence>
<dbReference type="GO" id="GO:0008270">
    <property type="term" value="F:zinc ion binding"/>
    <property type="evidence" value="ECO:0007669"/>
    <property type="project" value="InterPro"/>
</dbReference>
<sequence>MIGLASFTPGSTMSTSVKPNDTSTLTTSLRSSCDRCRAQKLRCVPSSQADPSAPCQRCLRGKEPKSCTFSRRLQTGKPPASGRRSDHRQNPRRENHVPTKFLPGMNTFTLSSLSSPEPSIVEKSRPETATSSDKSQSLESEAFLDSLWSDEYTTFIEPALQTHINTVAHVHEPPSHAEECEKPDSGEMMDMHADPSFQSDLVELLDVQQILASPPYTASPQLGLDFDTNMAMGMDILEEETPGLLVDLSGLLGKLSHYEMELAKLYESTLDNYPIGDALYLSQRFHVILINHGRIPTFDNSSDIDMPTRLLSLSCYILLTRIYLTIFKYLYAHLSQLPAALSNRDLGPSSYSIEYNMDAYRGLRLGQLQSISVGWEPAMRIRKAMSMLLNSLGNSERALGLPATVRTALHTEKSQEDADGSATESVPLFEEGGVLAPLMNGRLQKKLREQERNLRAKVEDVDDLLDGLLAPSK</sequence>
<evidence type="ECO:0000259" key="6">
    <source>
        <dbReference type="PROSITE" id="PS50048"/>
    </source>
</evidence>
<dbReference type="CDD" id="cd00067">
    <property type="entry name" value="GAL4"/>
    <property type="match status" value="1"/>
</dbReference>
<gene>
    <name evidence="7" type="ORF">N7532_009003</name>
</gene>
<dbReference type="AlphaFoldDB" id="A0A9W9EYF7"/>
<keyword evidence="3" id="KW-0804">Transcription</keyword>
<feature type="compositionally biased region" description="Polar residues" evidence="5">
    <location>
        <begin position="106"/>
        <end position="117"/>
    </location>
</feature>
<evidence type="ECO:0000313" key="8">
    <source>
        <dbReference type="Proteomes" id="UP001149074"/>
    </source>
</evidence>
<dbReference type="Proteomes" id="UP001149074">
    <property type="component" value="Unassembled WGS sequence"/>
</dbReference>
<dbReference type="InterPro" id="IPR001138">
    <property type="entry name" value="Zn2Cys6_DnaBD"/>
</dbReference>
<dbReference type="OrthoDB" id="4222821at2759"/>
<dbReference type="GO" id="GO:0000981">
    <property type="term" value="F:DNA-binding transcription factor activity, RNA polymerase II-specific"/>
    <property type="evidence" value="ECO:0007669"/>
    <property type="project" value="InterPro"/>
</dbReference>
<name>A0A9W9EYF7_9EURO</name>
<feature type="compositionally biased region" description="Polar residues" evidence="5">
    <location>
        <begin position="127"/>
        <end position="139"/>
    </location>
</feature>
<evidence type="ECO:0000256" key="2">
    <source>
        <dbReference type="ARBA" id="ARBA00023125"/>
    </source>
</evidence>
<organism evidence="7 8">
    <name type="scientific">Penicillium argentinense</name>
    <dbReference type="NCBI Taxonomy" id="1131581"/>
    <lineage>
        <taxon>Eukaryota</taxon>
        <taxon>Fungi</taxon>
        <taxon>Dikarya</taxon>
        <taxon>Ascomycota</taxon>
        <taxon>Pezizomycotina</taxon>
        <taxon>Eurotiomycetes</taxon>
        <taxon>Eurotiomycetidae</taxon>
        <taxon>Eurotiales</taxon>
        <taxon>Aspergillaceae</taxon>
        <taxon>Penicillium</taxon>
    </lineage>
</organism>
<feature type="region of interest" description="Disordered" evidence="5">
    <location>
        <begin position="69"/>
        <end position="139"/>
    </location>
</feature>
<dbReference type="PROSITE" id="PS50048">
    <property type="entry name" value="ZN2_CY6_FUNGAL_2"/>
    <property type="match status" value="1"/>
</dbReference>
<dbReference type="SUPFAM" id="SSF57701">
    <property type="entry name" value="Zn2/Cys6 DNA-binding domain"/>
    <property type="match status" value="1"/>
</dbReference>
<dbReference type="Gene3D" id="4.10.240.10">
    <property type="entry name" value="Zn(2)-C6 fungal-type DNA-binding domain"/>
    <property type="match status" value="1"/>
</dbReference>
<feature type="compositionally biased region" description="Polar residues" evidence="5">
    <location>
        <begin position="8"/>
        <end position="21"/>
    </location>
</feature>
<keyword evidence="1" id="KW-0805">Transcription regulation</keyword>
<feature type="region of interest" description="Disordered" evidence="5">
    <location>
        <begin position="1"/>
        <end position="27"/>
    </location>
</feature>
<reference evidence="7" key="1">
    <citation type="submission" date="2022-11" db="EMBL/GenBank/DDBJ databases">
        <authorList>
            <person name="Petersen C."/>
        </authorList>
    </citation>
    <scope>NUCLEOTIDE SEQUENCE</scope>
    <source>
        <strain evidence="7">IBT 30761</strain>
    </source>
</reference>
<dbReference type="EMBL" id="JAPQKI010000009">
    <property type="protein sequence ID" value="KAJ5090319.1"/>
    <property type="molecule type" value="Genomic_DNA"/>
</dbReference>
<dbReference type="GeneID" id="81360473"/>
<dbReference type="GO" id="GO:0003677">
    <property type="term" value="F:DNA binding"/>
    <property type="evidence" value="ECO:0007669"/>
    <property type="project" value="UniProtKB-KW"/>
</dbReference>
<keyword evidence="8" id="KW-1185">Reference proteome</keyword>
<feature type="domain" description="Zn(2)-C6 fungal-type" evidence="6">
    <location>
        <begin position="32"/>
        <end position="69"/>
    </location>
</feature>
<feature type="compositionally biased region" description="Basic and acidic residues" evidence="5">
    <location>
        <begin position="83"/>
        <end position="97"/>
    </location>
</feature>
<accession>A0A9W9EYF7</accession>
<proteinExistence type="predicted"/>
<evidence type="ECO:0000313" key="7">
    <source>
        <dbReference type="EMBL" id="KAJ5090319.1"/>
    </source>
</evidence>
<evidence type="ECO:0000256" key="1">
    <source>
        <dbReference type="ARBA" id="ARBA00023015"/>
    </source>
</evidence>
<protein>
    <recommendedName>
        <fullName evidence="6">Zn(2)-C6 fungal-type domain-containing protein</fullName>
    </recommendedName>
</protein>